<evidence type="ECO:0000256" key="4">
    <source>
        <dbReference type="ARBA" id="ARBA00022723"/>
    </source>
</evidence>
<dbReference type="InterPro" id="IPR006474">
    <property type="entry name" value="Helicase_Cas3_CRISPR-ass_core"/>
</dbReference>
<feature type="domain" description="HD Cas3-type" evidence="11">
    <location>
        <begin position="16"/>
        <end position="187"/>
    </location>
</feature>
<feature type="domain" description="Helicase ATP-binding" evidence="10">
    <location>
        <begin position="254"/>
        <end position="425"/>
    </location>
</feature>
<gene>
    <name evidence="12" type="primary">cas3</name>
    <name evidence="12" type="ORF">J8380_12730</name>
</gene>
<evidence type="ECO:0000313" key="12">
    <source>
        <dbReference type="EMBL" id="QTR49127.1"/>
    </source>
</evidence>
<keyword evidence="13" id="KW-1185">Reference proteome</keyword>
<dbReference type="EMBL" id="CP072800">
    <property type="protein sequence ID" value="QTR49127.1"/>
    <property type="molecule type" value="Genomic_DNA"/>
</dbReference>
<evidence type="ECO:0000259" key="10">
    <source>
        <dbReference type="PROSITE" id="PS51192"/>
    </source>
</evidence>
<keyword evidence="3" id="KW-0540">Nuclease</keyword>
<evidence type="ECO:0000256" key="1">
    <source>
        <dbReference type="ARBA" id="ARBA00006847"/>
    </source>
</evidence>
<dbReference type="PROSITE" id="PS51192">
    <property type="entry name" value="HELICASE_ATP_BIND_1"/>
    <property type="match status" value="1"/>
</dbReference>
<comment type="similarity">
    <text evidence="2">In the central section; belongs to the CRISPR-associated helicase Cas3 family.</text>
</comment>
<evidence type="ECO:0000256" key="7">
    <source>
        <dbReference type="ARBA" id="ARBA00022806"/>
    </source>
</evidence>
<dbReference type="InterPro" id="IPR054712">
    <property type="entry name" value="Cas3-like_dom"/>
</dbReference>
<dbReference type="SMART" id="SM00487">
    <property type="entry name" value="DEXDc"/>
    <property type="match status" value="1"/>
</dbReference>
<dbReference type="InterPro" id="IPR038257">
    <property type="entry name" value="CRISPR-assoc_Cas3_HD_sf"/>
</dbReference>
<keyword evidence="6" id="KW-0378">Hydrolase</keyword>
<dbReference type="InterPro" id="IPR006483">
    <property type="entry name" value="CRISPR-assoc_Cas3_HD"/>
</dbReference>
<comment type="similarity">
    <text evidence="1">In the N-terminal section; belongs to the CRISPR-associated nuclease Cas3-HD family.</text>
</comment>
<dbReference type="SUPFAM" id="SSF52540">
    <property type="entry name" value="P-loop containing nucleoside triphosphate hydrolases"/>
    <property type="match status" value="1"/>
</dbReference>
<evidence type="ECO:0000259" key="11">
    <source>
        <dbReference type="PROSITE" id="PS51643"/>
    </source>
</evidence>
<accession>A0ABX7X1I9</accession>
<dbReference type="Pfam" id="PF22590">
    <property type="entry name" value="Cas3-like_C_2"/>
    <property type="match status" value="1"/>
</dbReference>
<dbReference type="InterPro" id="IPR014001">
    <property type="entry name" value="Helicase_ATP-bd"/>
</dbReference>
<dbReference type="InterPro" id="IPR027417">
    <property type="entry name" value="P-loop_NTPase"/>
</dbReference>
<evidence type="ECO:0000256" key="8">
    <source>
        <dbReference type="ARBA" id="ARBA00022840"/>
    </source>
</evidence>
<dbReference type="Gene3D" id="1.10.3210.30">
    <property type="match status" value="1"/>
</dbReference>
<dbReference type="Pfam" id="PF18019">
    <property type="entry name" value="Cas3_HD"/>
    <property type="match status" value="1"/>
</dbReference>
<keyword evidence="8" id="KW-0067">ATP-binding</keyword>
<organism evidence="12 13">
    <name type="scientific">Candidatus Thiothrix anitrata</name>
    <dbReference type="NCBI Taxonomy" id="2823902"/>
    <lineage>
        <taxon>Bacteria</taxon>
        <taxon>Pseudomonadati</taxon>
        <taxon>Pseudomonadota</taxon>
        <taxon>Gammaproteobacteria</taxon>
        <taxon>Thiotrichales</taxon>
        <taxon>Thiotrichaceae</taxon>
        <taxon>Thiothrix</taxon>
    </lineage>
</organism>
<dbReference type="Pfam" id="PF00270">
    <property type="entry name" value="DEAD"/>
    <property type="match status" value="1"/>
</dbReference>
<evidence type="ECO:0000256" key="9">
    <source>
        <dbReference type="ARBA" id="ARBA00023118"/>
    </source>
</evidence>
<sequence>MNEPRPIAHVRFDENNQPIKHWLDDHLRDVATLAEEFAEHFGADWARVAGRWHDLGKFNPEFQEYIRDKTGYERENAHVEKVGRVDHSTAGASYAADKLGVTGRILAYLIAGHHAGLPDWHQELGSGGALKKRLEDKTHLQKAMAVSIPVDILAIPTLQPPAFARQAENFALWVRVLFSSLVDADFLDTERFMDEAKFNQRGQYQSLPRLREVFNDHMNALAVNAKLSRVNEIRADILRQCREAAEKPVGLFSLSVPTGGGKTLSSMAFALDHAVKHEMQRIIYVIPYTSIIEQTAQVFRDIFGDANVVEHHSNTDPDKEDKENVQSRLAAENWDAPITVTTSVQYFESLFAARTSRCRKLHNIVNSVVVLDETQLLPPEHLKPILRVMRQLSAHYRVTQVLSTATQPALKTQLDPFDRVEREGLDDVCEIIATPETLYQQLERVRLELPDDFHTSRNWEELAEELADYERVLVIVSRRQDARDLHALMPKGTYHLSALMCAQHRSQVIEKIKHILKTGGSVRVVSTQLVEAGVDMDFPVVYRAMAGLDSIAQAAGRCNREGLLVDKGKVVVFVPPKPSRGLLGKAAESGVSMLSAFAGQTLESLPPLMFTQYFDQFYNKLNTLDKAGINELLMPDNQLGDCQFRTAALKFRMIEDGDTYTVFVKFDEKAADLLEKLERMGPERWLMRKLQRYTVTLYGYQFRPLLDSQDIREIWAGIYAQNVDTLYDQTLGLKLCNESPSPGDLMW</sequence>
<reference evidence="12 13" key="1">
    <citation type="submission" date="2021-04" db="EMBL/GenBank/DDBJ databases">
        <title>Genomics, taxonomy and metabolism of representatives of sulfur bacteria of the genus Thiothrix: Thiothrix fructosivorans QT, Thiothrix unzii A1T and three new species, Thiothrix subterranea sp. nov., Thiothrix litoralis sp. nov. and 'Candidatus Thiothrix anitrata' sp. nov.</title>
        <authorList>
            <person name="Ravin N.V."/>
            <person name="Smolyakov D."/>
            <person name="Rudenko T.S."/>
            <person name="Mardanov A.V."/>
            <person name="Beletsky A.V."/>
            <person name="Markov N.D."/>
            <person name="Fomenkov A.I."/>
            <person name="Roberts R.J."/>
            <person name="Karnachuk O.V."/>
            <person name="Novikov A."/>
            <person name="Grabovich M.Y."/>
        </authorList>
    </citation>
    <scope>NUCLEOTIDE SEQUENCE [LARGE SCALE GENOMIC DNA]</scope>
    <source>
        <strain evidence="12 13">A52</strain>
    </source>
</reference>
<dbReference type="InterPro" id="IPR011545">
    <property type="entry name" value="DEAD/DEAH_box_helicase_dom"/>
</dbReference>
<dbReference type="SUPFAM" id="SSF109604">
    <property type="entry name" value="HD-domain/PDEase-like"/>
    <property type="match status" value="1"/>
</dbReference>
<dbReference type="NCBIfam" id="TIGR01596">
    <property type="entry name" value="cas3_HD"/>
    <property type="match status" value="1"/>
</dbReference>
<dbReference type="InterPro" id="IPR052511">
    <property type="entry name" value="ATP-dep_Helicase"/>
</dbReference>
<keyword evidence="5" id="KW-0547">Nucleotide-binding</keyword>
<evidence type="ECO:0000256" key="6">
    <source>
        <dbReference type="ARBA" id="ARBA00022801"/>
    </source>
</evidence>
<proteinExistence type="inferred from homology"/>
<evidence type="ECO:0000256" key="5">
    <source>
        <dbReference type="ARBA" id="ARBA00022741"/>
    </source>
</evidence>
<dbReference type="CDD" id="cd09641">
    <property type="entry name" value="Cas3''_I"/>
    <property type="match status" value="1"/>
</dbReference>
<keyword evidence="9" id="KW-0051">Antiviral defense</keyword>
<evidence type="ECO:0000256" key="3">
    <source>
        <dbReference type="ARBA" id="ARBA00022722"/>
    </source>
</evidence>
<keyword evidence="4" id="KW-0479">Metal-binding</keyword>
<dbReference type="Proteomes" id="UP000672027">
    <property type="component" value="Chromosome"/>
</dbReference>
<dbReference type="RefSeq" id="WP_210225985.1">
    <property type="nucleotide sequence ID" value="NZ_CP072800.1"/>
</dbReference>
<dbReference type="PANTHER" id="PTHR47962:SF5">
    <property type="entry name" value="ATP-DEPENDENT HELICASE LHR-RELATED"/>
    <property type="match status" value="1"/>
</dbReference>
<evidence type="ECO:0000256" key="2">
    <source>
        <dbReference type="ARBA" id="ARBA00009046"/>
    </source>
</evidence>
<dbReference type="PANTHER" id="PTHR47962">
    <property type="entry name" value="ATP-DEPENDENT HELICASE LHR-RELATED-RELATED"/>
    <property type="match status" value="1"/>
</dbReference>
<dbReference type="Gene3D" id="3.40.50.300">
    <property type="entry name" value="P-loop containing nucleotide triphosphate hydrolases"/>
    <property type="match status" value="2"/>
</dbReference>
<dbReference type="NCBIfam" id="TIGR01587">
    <property type="entry name" value="cas3_core"/>
    <property type="match status" value="1"/>
</dbReference>
<protein>
    <submittedName>
        <fullName evidence="12">CRISPR-associated helicase Cas3</fullName>
    </submittedName>
</protein>
<name>A0ABX7X1I9_9GAMM</name>
<dbReference type="PROSITE" id="PS51643">
    <property type="entry name" value="HD_CAS3"/>
    <property type="match status" value="1"/>
</dbReference>
<keyword evidence="7" id="KW-0347">Helicase</keyword>
<evidence type="ECO:0000313" key="13">
    <source>
        <dbReference type="Proteomes" id="UP000672027"/>
    </source>
</evidence>
<dbReference type="CDD" id="cd17930">
    <property type="entry name" value="DEXHc_cas3"/>
    <property type="match status" value="1"/>
</dbReference>